<evidence type="ECO:0000256" key="5">
    <source>
        <dbReference type="ARBA" id="ARBA00023027"/>
    </source>
</evidence>
<dbReference type="GO" id="GO:0051287">
    <property type="term" value="F:NAD binding"/>
    <property type="evidence" value="ECO:0007669"/>
    <property type="project" value="InterPro"/>
</dbReference>
<dbReference type="InterPro" id="IPR020828">
    <property type="entry name" value="GlycerAld_3-P_DH_NAD(P)-bd"/>
</dbReference>
<keyword evidence="4" id="KW-0560">Oxidoreductase</keyword>
<proteinExistence type="inferred from homology"/>
<dbReference type="InterPro" id="IPR020831">
    <property type="entry name" value="GlycerAld/Erythrose_P_DH"/>
</dbReference>
<keyword evidence="8" id="KW-1185">Reference proteome</keyword>
<gene>
    <name evidence="9" type="primary">LOC130510839</name>
</gene>
<dbReference type="OrthoDB" id="1743376at2759"/>
<dbReference type="GeneID" id="130510839"/>
<name>A0A9W3DIQ4_RAPSA</name>
<dbReference type="SMART" id="SM00846">
    <property type="entry name" value="Gp_dh_N"/>
    <property type="match status" value="1"/>
</dbReference>
<organism evidence="8 9">
    <name type="scientific">Raphanus sativus</name>
    <name type="common">Radish</name>
    <name type="synonym">Raphanus raphanistrum var. sativus</name>
    <dbReference type="NCBI Taxonomy" id="3726"/>
    <lineage>
        <taxon>Eukaryota</taxon>
        <taxon>Viridiplantae</taxon>
        <taxon>Streptophyta</taxon>
        <taxon>Embryophyta</taxon>
        <taxon>Tracheophyta</taxon>
        <taxon>Spermatophyta</taxon>
        <taxon>Magnoliopsida</taxon>
        <taxon>eudicotyledons</taxon>
        <taxon>Gunneridae</taxon>
        <taxon>Pentapetalae</taxon>
        <taxon>rosids</taxon>
        <taxon>malvids</taxon>
        <taxon>Brassicales</taxon>
        <taxon>Brassicaceae</taxon>
        <taxon>Brassiceae</taxon>
        <taxon>Raphanus</taxon>
    </lineage>
</organism>
<evidence type="ECO:0000256" key="4">
    <source>
        <dbReference type="ARBA" id="ARBA00023002"/>
    </source>
</evidence>
<reference evidence="9" key="2">
    <citation type="submission" date="2025-08" db="UniProtKB">
        <authorList>
            <consortium name="RefSeq"/>
        </authorList>
    </citation>
    <scope>IDENTIFICATION</scope>
    <source>
        <tissue evidence="9">Leaf</tissue>
    </source>
</reference>
<dbReference type="AlphaFoldDB" id="A0A9W3DIQ4"/>
<reference evidence="8" key="1">
    <citation type="journal article" date="2019" name="Database">
        <title>The radish genome database (RadishGD): an integrated information resource for radish genomics.</title>
        <authorList>
            <person name="Yu H.J."/>
            <person name="Baek S."/>
            <person name="Lee Y.J."/>
            <person name="Cho A."/>
            <person name="Mun J.H."/>
        </authorList>
    </citation>
    <scope>NUCLEOTIDE SEQUENCE [LARGE SCALE GENOMIC DNA]</scope>
    <source>
        <strain evidence="8">cv. WK10039</strain>
    </source>
</reference>
<evidence type="ECO:0000256" key="1">
    <source>
        <dbReference type="ARBA" id="ARBA00004869"/>
    </source>
</evidence>
<keyword evidence="6" id="KW-0324">Glycolysis</keyword>
<dbReference type="KEGG" id="rsz:130510839"/>
<sequence length="96" mass="10465">MVVFQDESGNTMNSWLRTRRPFSLVRSQSESLSSTLGTLRISHGVRLVLTFVVESTGVFTDKDKAAAHLNGGAKKVVISAPSKDAPMFVVVREPCN</sequence>
<dbReference type="RefSeq" id="XP_056863496.1">
    <property type="nucleotide sequence ID" value="XM_057007516.1"/>
</dbReference>
<evidence type="ECO:0000313" key="8">
    <source>
        <dbReference type="Proteomes" id="UP000504610"/>
    </source>
</evidence>
<dbReference type="GO" id="GO:0005829">
    <property type="term" value="C:cytosol"/>
    <property type="evidence" value="ECO:0007669"/>
    <property type="project" value="TreeGrafter"/>
</dbReference>
<evidence type="ECO:0000256" key="3">
    <source>
        <dbReference type="ARBA" id="ARBA00013119"/>
    </source>
</evidence>
<dbReference type="EC" id="1.2.1.12" evidence="3"/>
<dbReference type="GO" id="GO:0004365">
    <property type="term" value="F:glyceraldehyde-3-phosphate dehydrogenase (NAD+) (phosphorylating) activity"/>
    <property type="evidence" value="ECO:0007669"/>
    <property type="project" value="UniProtKB-EC"/>
</dbReference>
<comment type="similarity">
    <text evidence="2">Belongs to the glyceraldehyde-3-phosphate dehydrogenase family.</text>
</comment>
<dbReference type="InterPro" id="IPR036291">
    <property type="entry name" value="NAD(P)-bd_dom_sf"/>
</dbReference>
<evidence type="ECO:0000256" key="2">
    <source>
        <dbReference type="ARBA" id="ARBA00007406"/>
    </source>
</evidence>
<dbReference type="PANTHER" id="PTHR10836">
    <property type="entry name" value="GLYCERALDEHYDE 3-PHOSPHATE DEHYDROGENASE"/>
    <property type="match status" value="1"/>
</dbReference>
<comment type="pathway">
    <text evidence="1">Carbohydrate degradation; glycolysis; pyruvate from D-glyceraldehyde 3-phosphate: step 1/5.</text>
</comment>
<dbReference type="Gene3D" id="3.40.50.720">
    <property type="entry name" value="NAD(P)-binding Rossmann-like Domain"/>
    <property type="match status" value="1"/>
</dbReference>
<keyword evidence="5" id="KW-0520">NAD</keyword>
<feature type="domain" description="Glyceraldehyde 3-phosphate dehydrogenase NAD(P) binding" evidence="7">
    <location>
        <begin position="25"/>
        <end position="95"/>
    </location>
</feature>
<evidence type="ECO:0000256" key="6">
    <source>
        <dbReference type="ARBA" id="ARBA00023152"/>
    </source>
</evidence>
<dbReference type="GO" id="GO:0006096">
    <property type="term" value="P:glycolytic process"/>
    <property type="evidence" value="ECO:0007669"/>
    <property type="project" value="UniProtKB-KW"/>
</dbReference>
<protein>
    <recommendedName>
        <fullName evidence="3">glyceraldehyde-3-phosphate dehydrogenase (phosphorylating)</fullName>
        <ecNumber evidence="3">1.2.1.12</ecNumber>
    </recommendedName>
</protein>
<evidence type="ECO:0000259" key="7">
    <source>
        <dbReference type="SMART" id="SM00846"/>
    </source>
</evidence>
<dbReference type="Proteomes" id="UP000504610">
    <property type="component" value="Chromosome 4"/>
</dbReference>
<dbReference type="PANTHER" id="PTHR10836:SF112">
    <property type="entry name" value="GLYCERALDEHYDE-3-PHOSPHATE DEHYDROGENASE GAPC1, CYTOSOLIC-RELATED"/>
    <property type="match status" value="1"/>
</dbReference>
<accession>A0A9W3DIQ4</accession>
<evidence type="ECO:0000313" key="9">
    <source>
        <dbReference type="RefSeq" id="XP_056863496.1"/>
    </source>
</evidence>
<dbReference type="SUPFAM" id="SSF51735">
    <property type="entry name" value="NAD(P)-binding Rossmann-fold domains"/>
    <property type="match status" value="1"/>
</dbReference>